<evidence type="ECO:0000256" key="3">
    <source>
        <dbReference type="ARBA" id="ARBA00022679"/>
    </source>
</evidence>
<reference evidence="9 10" key="1">
    <citation type="submission" date="2021-01" db="EMBL/GenBank/DDBJ databases">
        <title>Genome seq and assembly of Devosia sp. LEGU1.</title>
        <authorList>
            <person name="Chhetri G."/>
        </authorList>
    </citation>
    <scope>NUCLEOTIDE SEQUENCE [LARGE SCALE GENOMIC DNA]</scope>
    <source>
        <strain evidence="9 10">LEGU1</strain>
    </source>
</reference>
<dbReference type="Gene3D" id="3.30.565.10">
    <property type="entry name" value="Histidine kinase-like ATPase, C-terminal domain"/>
    <property type="match status" value="2"/>
</dbReference>
<protein>
    <recommendedName>
        <fullName evidence="2">histidine kinase</fullName>
        <ecNumber evidence="2">2.7.13.3</ecNumber>
    </recommendedName>
</protein>
<comment type="catalytic activity">
    <reaction evidence="1">
        <text>ATP + protein L-histidine = ADP + protein N-phospho-L-histidine.</text>
        <dbReference type="EC" id="2.7.13.3"/>
    </reaction>
</comment>
<dbReference type="InterPro" id="IPR005467">
    <property type="entry name" value="His_kinase_dom"/>
</dbReference>
<keyword evidence="6" id="KW-0067">ATP-binding</keyword>
<dbReference type="InterPro" id="IPR050980">
    <property type="entry name" value="2C_sensor_his_kinase"/>
</dbReference>
<dbReference type="PANTHER" id="PTHR44936:SF10">
    <property type="entry name" value="SENSOR PROTEIN RSTB"/>
    <property type="match status" value="1"/>
</dbReference>
<dbReference type="InterPro" id="IPR003594">
    <property type="entry name" value="HATPase_dom"/>
</dbReference>
<name>A0ABX7C5D0_9HYPH</name>
<dbReference type="GO" id="GO:0016301">
    <property type="term" value="F:kinase activity"/>
    <property type="evidence" value="ECO:0007669"/>
    <property type="project" value="UniProtKB-KW"/>
</dbReference>
<accession>A0ABX7C5D0</accession>
<evidence type="ECO:0000256" key="5">
    <source>
        <dbReference type="ARBA" id="ARBA00022777"/>
    </source>
</evidence>
<proteinExistence type="predicted"/>
<keyword evidence="4" id="KW-0547">Nucleotide-binding</keyword>
<dbReference type="SUPFAM" id="SSF55874">
    <property type="entry name" value="ATPase domain of HSP90 chaperone/DNA topoisomerase II/histidine kinase"/>
    <property type="match status" value="2"/>
</dbReference>
<keyword evidence="5 9" id="KW-0418">Kinase</keyword>
<gene>
    <name evidence="9" type="ORF">JI748_00065</name>
</gene>
<evidence type="ECO:0000313" key="9">
    <source>
        <dbReference type="EMBL" id="QQR39457.1"/>
    </source>
</evidence>
<dbReference type="InterPro" id="IPR036890">
    <property type="entry name" value="HATPase_C_sf"/>
</dbReference>
<dbReference type="PRINTS" id="PR00344">
    <property type="entry name" value="BCTRLSENSOR"/>
</dbReference>
<dbReference type="InterPro" id="IPR004358">
    <property type="entry name" value="Sig_transdc_His_kin-like_C"/>
</dbReference>
<organism evidence="9 10">
    <name type="scientific">Devosia rhizoryzae</name>
    <dbReference type="NCBI Taxonomy" id="2774137"/>
    <lineage>
        <taxon>Bacteria</taxon>
        <taxon>Pseudomonadati</taxon>
        <taxon>Pseudomonadota</taxon>
        <taxon>Alphaproteobacteria</taxon>
        <taxon>Hyphomicrobiales</taxon>
        <taxon>Devosiaceae</taxon>
        <taxon>Devosia</taxon>
    </lineage>
</organism>
<dbReference type="Pfam" id="PF13589">
    <property type="entry name" value="HATPase_c_3"/>
    <property type="match status" value="1"/>
</dbReference>
<dbReference type="EC" id="2.7.13.3" evidence="2"/>
<evidence type="ECO:0000256" key="1">
    <source>
        <dbReference type="ARBA" id="ARBA00000085"/>
    </source>
</evidence>
<keyword evidence="10" id="KW-1185">Reference proteome</keyword>
<evidence type="ECO:0000256" key="6">
    <source>
        <dbReference type="ARBA" id="ARBA00022840"/>
    </source>
</evidence>
<feature type="region of interest" description="Disordered" evidence="7">
    <location>
        <begin position="433"/>
        <end position="453"/>
    </location>
</feature>
<dbReference type="PANTHER" id="PTHR44936">
    <property type="entry name" value="SENSOR PROTEIN CREC"/>
    <property type="match status" value="1"/>
</dbReference>
<evidence type="ECO:0000256" key="7">
    <source>
        <dbReference type="SAM" id="MobiDB-lite"/>
    </source>
</evidence>
<evidence type="ECO:0000256" key="4">
    <source>
        <dbReference type="ARBA" id="ARBA00022741"/>
    </source>
</evidence>
<dbReference type="SMART" id="SM00387">
    <property type="entry name" value="HATPase_c"/>
    <property type="match status" value="1"/>
</dbReference>
<evidence type="ECO:0000313" key="10">
    <source>
        <dbReference type="Proteomes" id="UP000595857"/>
    </source>
</evidence>
<feature type="domain" description="Histidine kinase" evidence="8">
    <location>
        <begin position="491"/>
        <end position="721"/>
    </location>
</feature>
<dbReference type="Pfam" id="PF02518">
    <property type="entry name" value="HATPase_c"/>
    <property type="match status" value="1"/>
</dbReference>
<evidence type="ECO:0000259" key="8">
    <source>
        <dbReference type="PROSITE" id="PS50109"/>
    </source>
</evidence>
<dbReference type="Proteomes" id="UP000595857">
    <property type="component" value="Chromosome"/>
</dbReference>
<dbReference type="PROSITE" id="PS50109">
    <property type="entry name" value="HIS_KIN"/>
    <property type="match status" value="1"/>
</dbReference>
<sequence length="724" mass="81282">MAEELRFTADAALIDRLGRELVGKQETALIELVKNSYDADAQRVRVDLTHDRLVIDDDGVGMNREELVGGFLRLASDMKVRHPLSSKFLRHRAGRKGIGRFSTQRLGSSLRLRTWKGGDQLGLELRVDWRDFERGLELASIPVYLEEIPPRHAGTEIEIGSLRDGWTPAQIRRCWRGVMNLLQPFPVAPIDNKPQADPGFEVEFYQTNGLFSDPELVANFQTEILDHMHAVVEFRVDENGRAEWRLTDNKFGEGISWTAIHHEHSDGSNPPNYQHLHNAWMKAYYAILDPEEFSSLIFTRVRETLVAEGGIRLYRNDFRVVPYGEADNDWLRLDEIYGRRTILVPVANRNWFGVIEVRDPEGQSFEEHTSREGLIETPAFSELRGLATAVLLDAAQRIAAQRGRKTRAGGSAEPTERFLNRLREAVRKARELDEGAFSSSTIDDGPPPKTGSSTVQLMTDAEAVLTEAQAIFADELAMLRLLATLGLTAAEFSHETGMTFQAVRLDFKQIFDVALNSLPDDDPFIARVERARSMLDRLDALTSYLNQLASARSARQLSRVSVSRVVEEFEKGVRDLAARSAVNLTVDTPPIEPLYTRPMHSAEVASLLLNFYSNAIKAIKETTTERRMHVEASSEGEEVVIRFSDTGEGIPEENREKIFDLFFTTRSAAPATATALQENTGTGLGLWIVHQIVTRANGTVEVVQPPEGFVTCIEVRLPAYEDNE</sequence>
<dbReference type="EMBL" id="CP068046">
    <property type="protein sequence ID" value="QQR39457.1"/>
    <property type="molecule type" value="Genomic_DNA"/>
</dbReference>
<keyword evidence="3" id="KW-0808">Transferase</keyword>
<dbReference type="RefSeq" id="WP_201633629.1">
    <property type="nucleotide sequence ID" value="NZ_CP068046.1"/>
</dbReference>
<evidence type="ECO:0000256" key="2">
    <source>
        <dbReference type="ARBA" id="ARBA00012438"/>
    </source>
</evidence>